<proteinExistence type="predicted"/>
<comment type="caution">
    <text evidence="2">The sequence shown here is derived from an EMBL/GenBank/DDBJ whole genome shotgun (WGS) entry which is preliminary data.</text>
</comment>
<keyword evidence="1" id="KW-1133">Transmembrane helix</keyword>
<evidence type="ECO:0000313" key="3">
    <source>
        <dbReference type="Proteomes" id="UP000664761"/>
    </source>
</evidence>
<keyword evidence="1" id="KW-0472">Membrane</keyword>
<dbReference type="Proteomes" id="UP000664761">
    <property type="component" value="Unassembled WGS sequence"/>
</dbReference>
<name>A0ABS3F9B6_9PROT</name>
<evidence type="ECO:0000256" key="1">
    <source>
        <dbReference type="SAM" id="Phobius"/>
    </source>
</evidence>
<feature type="transmembrane region" description="Helical" evidence="1">
    <location>
        <begin position="20"/>
        <end position="41"/>
    </location>
</feature>
<keyword evidence="1" id="KW-0812">Transmembrane</keyword>
<evidence type="ECO:0000313" key="2">
    <source>
        <dbReference type="EMBL" id="MBO0334527.1"/>
    </source>
</evidence>
<accession>A0ABS3F9B6</accession>
<sequence>MIRHRDRQFFHSHHFKHELILFAFFLVALYAYFELISSLGIEGQI</sequence>
<dbReference type="RefSeq" id="WP_207046432.1">
    <property type="nucleotide sequence ID" value="NZ_JAFLNC010000004.1"/>
</dbReference>
<dbReference type="EMBL" id="JAFLNC010000004">
    <property type="protein sequence ID" value="MBO0334527.1"/>
    <property type="molecule type" value="Genomic_DNA"/>
</dbReference>
<gene>
    <name evidence="2" type="ORF">J0X12_12940</name>
</gene>
<reference evidence="2 3" key="1">
    <citation type="submission" date="2021-03" db="EMBL/GenBank/DDBJ databases">
        <title>Sneathiella sp. CAU 1612 isolated from Kang Won-do.</title>
        <authorList>
            <person name="Kim W."/>
        </authorList>
    </citation>
    <scope>NUCLEOTIDE SEQUENCE [LARGE SCALE GENOMIC DNA]</scope>
    <source>
        <strain evidence="2 3">CAU 1612</strain>
    </source>
</reference>
<organism evidence="2 3">
    <name type="scientific">Sneathiella sedimenti</name>
    <dbReference type="NCBI Taxonomy" id="2816034"/>
    <lineage>
        <taxon>Bacteria</taxon>
        <taxon>Pseudomonadati</taxon>
        <taxon>Pseudomonadota</taxon>
        <taxon>Alphaproteobacteria</taxon>
        <taxon>Sneathiellales</taxon>
        <taxon>Sneathiellaceae</taxon>
        <taxon>Sneathiella</taxon>
    </lineage>
</organism>
<keyword evidence="3" id="KW-1185">Reference proteome</keyword>
<protein>
    <submittedName>
        <fullName evidence="2">Uncharacterized protein</fullName>
    </submittedName>
</protein>